<reference evidence="2" key="1">
    <citation type="journal article" date="2023" name="Nat. Plants">
        <title>Single-cell RNA sequencing provides a high-resolution roadmap for understanding the multicellular compartmentation of specialized metabolism.</title>
        <authorList>
            <person name="Sun S."/>
            <person name="Shen X."/>
            <person name="Li Y."/>
            <person name="Li Y."/>
            <person name="Wang S."/>
            <person name="Li R."/>
            <person name="Zhang H."/>
            <person name="Shen G."/>
            <person name="Guo B."/>
            <person name="Wei J."/>
            <person name="Xu J."/>
            <person name="St-Pierre B."/>
            <person name="Chen S."/>
            <person name="Sun C."/>
        </authorList>
    </citation>
    <scope>NUCLEOTIDE SEQUENCE [LARGE SCALE GENOMIC DNA]</scope>
</reference>
<accession>A0ACC0CCN2</accession>
<dbReference type="Proteomes" id="UP001060085">
    <property type="component" value="Linkage Group LG01"/>
</dbReference>
<gene>
    <name evidence="1" type="ORF">M9H77_03850</name>
</gene>
<keyword evidence="2" id="KW-1185">Reference proteome</keyword>
<evidence type="ECO:0000313" key="2">
    <source>
        <dbReference type="Proteomes" id="UP001060085"/>
    </source>
</evidence>
<dbReference type="EMBL" id="CM044701">
    <property type="protein sequence ID" value="KAI5682622.1"/>
    <property type="molecule type" value="Genomic_DNA"/>
</dbReference>
<sequence>MFHEVDAPGSSALPPPIPTRVWMPHDPHTLVPFQYVLQHQSHSGASSSLAHHSNASYMHDYPPIVLDDFLVGASGDLPLYLQGNYDTSEQMSSYAPGSGDVQGGHGDETTVQAGGDGEGGDVSEDRDVQESQPSEDVQGKTPKPSRPSGVIIQMINDNLGVRLSVSRSGDAHHGISMSVVFTASDSACLLTEVRAPCYLLGLPVVSYEIWPIVRNLWRISYIQHFVIIGQRSGTITLSNYRMRLDIMTAAEFRCTPYKGIPHAPVISLVEHCRPASTKSYVVRHTFTREFWYDILSHCVNADHMRHIAIPTHDCHPSYMP</sequence>
<evidence type="ECO:0000313" key="1">
    <source>
        <dbReference type="EMBL" id="KAI5682622.1"/>
    </source>
</evidence>
<organism evidence="1 2">
    <name type="scientific">Catharanthus roseus</name>
    <name type="common">Madagascar periwinkle</name>
    <name type="synonym">Vinca rosea</name>
    <dbReference type="NCBI Taxonomy" id="4058"/>
    <lineage>
        <taxon>Eukaryota</taxon>
        <taxon>Viridiplantae</taxon>
        <taxon>Streptophyta</taxon>
        <taxon>Embryophyta</taxon>
        <taxon>Tracheophyta</taxon>
        <taxon>Spermatophyta</taxon>
        <taxon>Magnoliopsida</taxon>
        <taxon>eudicotyledons</taxon>
        <taxon>Gunneridae</taxon>
        <taxon>Pentapetalae</taxon>
        <taxon>asterids</taxon>
        <taxon>lamiids</taxon>
        <taxon>Gentianales</taxon>
        <taxon>Apocynaceae</taxon>
        <taxon>Rauvolfioideae</taxon>
        <taxon>Vinceae</taxon>
        <taxon>Catharanthinae</taxon>
        <taxon>Catharanthus</taxon>
    </lineage>
</organism>
<proteinExistence type="predicted"/>
<name>A0ACC0CCN2_CATRO</name>
<protein>
    <submittedName>
        <fullName evidence="1">Uncharacterized protein</fullName>
    </submittedName>
</protein>
<comment type="caution">
    <text evidence="1">The sequence shown here is derived from an EMBL/GenBank/DDBJ whole genome shotgun (WGS) entry which is preliminary data.</text>
</comment>